<gene>
    <name evidence="2" type="ORF">K466DRAFT_339609</name>
</gene>
<dbReference type="Proteomes" id="UP000308197">
    <property type="component" value="Unassembled WGS sequence"/>
</dbReference>
<evidence type="ECO:0000313" key="3">
    <source>
        <dbReference type="Proteomes" id="UP000308197"/>
    </source>
</evidence>
<sequence length="242" mass="26505">MTEFPRGASSLKSVILPHINQQAHLRPSEHQPARDDHRPPRSCARAPPSTATSRTISTPARHAAAADNARFISISEVHGGRAAEVTGRYPAQRSDGRIAQNFRSPDIIAHCVCSSQPFVMVEPETGGWSSFSYSPLALALALRVSRVSPSAALPAFTSTIRRRAIELTAQMPVCWSQLDKFLFFNPLKFDTCRRCASLSRNPPNVDATACTSRICKTTTYRTLVSLGYLLFSHCIRRGRAGG</sequence>
<evidence type="ECO:0000256" key="1">
    <source>
        <dbReference type="SAM" id="MobiDB-lite"/>
    </source>
</evidence>
<name>A0A5C3NYJ3_9APHY</name>
<dbReference type="InParanoid" id="A0A5C3NYJ3"/>
<reference evidence="2 3" key="1">
    <citation type="journal article" date="2019" name="Nat. Ecol. Evol.">
        <title>Megaphylogeny resolves global patterns of mushroom evolution.</title>
        <authorList>
            <person name="Varga T."/>
            <person name="Krizsan K."/>
            <person name="Foldi C."/>
            <person name="Dima B."/>
            <person name="Sanchez-Garcia M."/>
            <person name="Sanchez-Ramirez S."/>
            <person name="Szollosi G.J."/>
            <person name="Szarkandi J.G."/>
            <person name="Papp V."/>
            <person name="Albert L."/>
            <person name="Andreopoulos W."/>
            <person name="Angelini C."/>
            <person name="Antonin V."/>
            <person name="Barry K.W."/>
            <person name="Bougher N.L."/>
            <person name="Buchanan P."/>
            <person name="Buyck B."/>
            <person name="Bense V."/>
            <person name="Catcheside P."/>
            <person name="Chovatia M."/>
            <person name="Cooper J."/>
            <person name="Damon W."/>
            <person name="Desjardin D."/>
            <person name="Finy P."/>
            <person name="Geml J."/>
            <person name="Haridas S."/>
            <person name="Hughes K."/>
            <person name="Justo A."/>
            <person name="Karasinski D."/>
            <person name="Kautmanova I."/>
            <person name="Kiss B."/>
            <person name="Kocsube S."/>
            <person name="Kotiranta H."/>
            <person name="LaButti K.M."/>
            <person name="Lechner B.E."/>
            <person name="Liimatainen K."/>
            <person name="Lipzen A."/>
            <person name="Lukacs Z."/>
            <person name="Mihaltcheva S."/>
            <person name="Morgado L.N."/>
            <person name="Niskanen T."/>
            <person name="Noordeloos M.E."/>
            <person name="Ohm R.A."/>
            <person name="Ortiz-Santana B."/>
            <person name="Ovrebo C."/>
            <person name="Racz N."/>
            <person name="Riley R."/>
            <person name="Savchenko A."/>
            <person name="Shiryaev A."/>
            <person name="Soop K."/>
            <person name="Spirin V."/>
            <person name="Szebenyi C."/>
            <person name="Tomsovsky M."/>
            <person name="Tulloss R.E."/>
            <person name="Uehling J."/>
            <person name="Grigoriev I.V."/>
            <person name="Vagvolgyi C."/>
            <person name="Papp T."/>
            <person name="Martin F.M."/>
            <person name="Miettinen O."/>
            <person name="Hibbett D.S."/>
            <person name="Nagy L.G."/>
        </authorList>
    </citation>
    <scope>NUCLEOTIDE SEQUENCE [LARGE SCALE GENOMIC DNA]</scope>
    <source>
        <strain evidence="2 3">HHB13444</strain>
    </source>
</reference>
<feature type="compositionally biased region" description="Basic and acidic residues" evidence="1">
    <location>
        <begin position="26"/>
        <end position="39"/>
    </location>
</feature>
<dbReference type="AlphaFoldDB" id="A0A5C3NYJ3"/>
<dbReference type="EMBL" id="ML211605">
    <property type="protein sequence ID" value="TFK81428.1"/>
    <property type="molecule type" value="Genomic_DNA"/>
</dbReference>
<keyword evidence="3" id="KW-1185">Reference proteome</keyword>
<feature type="region of interest" description="Disordered" evidence="1">
    <location>
        <begin position="23"/>
        <end position="62"/>
    </location>
</feature>
<proteinExistence type="predicted"/>
<accession>A0A5C3NYJ3</accession>
<protein>
    <submittedName>
        <fullName evidence="2">Uncharacterized protein</fullName>
    </submittedName>
</protein>
<evidence type="ECO:0000313" key="2">
    <source>
        <dbReference type="EMBL" id="TFK81428.1"/>
    </source>
</evidence>
<organism evidence="2 3">
    <name type="scientific">Polyporus arcularius HHB13444</name>
    <dbReference type="NCBI Taxonomy" id="1314778"/>
    <lineage>
        <taxon>Eukaryota</taxon>
        <taxon>Fungi</taxon>
        <taxon>Dikarya</taxon>
        <taxon>Basidiomycota</taxon>
        <taxon>Agaricomycotina</taxon>
        <taxon>Agaricomycetes</taxon>
        <taxon>Polyporales</taxon>
        <taxon>Polyporaceae</taxon>
        <taxon>Polyporus</taxon>
    </lineage>
</organism>